<evidence type="ECO:0000256" key="1">
    <source>
        <dbReference type="PROSITE-ProRule" id="PRU00175"/>
    </source>
</evidence>
<evidence type="ECO:0000259" key="3">
    <source>
        <dbReference type="PROSITE" id="PS50089"/>
    </source>
</evidence>
<dbReference type="SUPFAM" id="SSF57850">
    <property type="entry name" value="RING/U-box"/>
    <property type="match status" value="1"/>
</dbReference>
<dbReference type="GO" id="GO:0008270">
    <property type="term" value="F:zinc ion binding"/>
    <property type="evidence" value="ECO:0007669"/>
    <property type="project" value="UniProtKB-KW"/>
</dbReference>
<feature type="transmembrane region" description="Helical" evidence="2">
    <location>
        <begin position="57"/>
        <end position="82"/>
    </location>
</feature>
<dbReference type="InterPro" id="IPR001841">
    <property type="entry name" value="Znf_RING"/>
</dbReference>
<keyword evidence="5" id="KW-1185">Reference proteome</keyword>
<dbReference type="InterPro" id="IPR013083">
    <property type="entry name" value="Znf_RING/FYVE/PHD"/>
</dbReference>
<keyword evidence="2" id="KW-0472">Membrane</keyword>
<evidence type="ECO:0000256" key="2">
    <source>
        <dbReference type="SAM" id="Phobius"/>
    </source>
</evidence>
<dbReference type="Proteomes" id="UP001222325">
    <property type="component" value="Unassembled WGS sequence"/>
</dbReference>
<dbReference type="AlphaFoldDB" id="A0AAD6TXV5"/>
<keyword evidence="1" id="KW-0479">Metal-binding</keyword>
<feature type="domain" description="RING-type" evidence="3">
    <location>
        <begin position="184"/>
        <end position="248"/>
    </location>
</feature>
<feature type="transmembrane region" description="Helical" evidence="2">
    <location>
        <begin position="14"/>
        <end position="36"/>
    </location>
</feature>
<keyword evidence="2" id="KW-1133">Transmembrane helix</keyword>
<keyword evidence="1" id="KW-0862">Zinc</keyword>
<keyword evidence="2" id="KW-0812">Transmembrane</keyword>
<evidence type="ECO:0000313" key="5">
    <source>
        <dbReference type="Proteomes" id="UP001222325"/>
    </source>
</evidence>
<organism evidence="4 5">
    <name type="scientific">Mycena belliarum</name>
    <dbReference type="NCBI Taxonomy" id="1033014"/>
    <lineage>
        <taxon>Eukaryota</taxon>
        <taxon>Fungi</taxon>
        <taxon>Dikarya</taxon>
        <taxon>Basidiomycota</taxon>
        <taxon>Agaricomycotina</taxon>
        <taxon>Agaricomycetes</taxon>
        <taxon>Agaricomycetidae</taxon>
        <taxon>Agaricales</taxon>
        <taxon>Marasmiineae</taxon>
        <taxon>Mycenaceae</taxon>
        <taxon>Mycena</taxon>
    </lineage>
</organism>
<feature type="transmembrane region" description="Helical" evidence="2">
    <location>
        <begin position="120"/>
        <end position="138"/>
    </location>
</feature>
<evidence type="ECO:0000313" key="4">
    <source>
        <dbReference type="EMBL" id="KAJ7083328.1"/>
    </source>
</evidence>
<reference evidence="4" key="1">
    <citation type="submission" date="2023-03" db="EMBL/GenBank/DDBJ databases">
        <title>Massive genome expansion in bonnet fungi (Mycena s.s.) driven by repeated elements and novel gene families across ecological guilds.</title>
        <authorList>
            <consortium name="Lawrence Berkeley National Laboratory"/>
            <person name="Harder C.B."/>
            <person name="Miyauchi S."/>
            <person name="Viragh M."/>
            <person name="Kuo A."/>
            <person name="Thoen E."/>
            <person name="Andreopoulos B."/>
            <person name="Lu D."/>
            <person name="Skrede I."/>
            <person name="Drula E."/>
            <person name="Henrissat B."/>
            <person name="Morin E."/>
            <person name="Kohler A."/>
            <person name="Barry K."/>
            <person name="LaButti K."/>
            <person name="Morin E."/>
            <person name="Salamov A."/>
            <person name="Lipzen A."/>
            <person name="Mereny Z."/>
            <person name="Hegedus B."/>
            <person name="Baldrian P."/>
            <person name="Stursova M."/>
            <person name="Weitz H."/>
            <person name="Taylor A."/>
            <person name="Grigoriev I.V."/>
            <person name="Nagy L.G."/>
            <person name="Martin F."/>
            <person name="Kauserud H."/>
        </authorList>
    </citation>
    <scope>NUCLEOTIDE SEQUENCE</scope>
    <source>
        <strain evidence="4">CBHHK173m</strain>
    </source>
</reference>
<protein>
    <recommendedName>
        <fullName evidence="3">RING-type domain-containing protein</fullName>
    </recommendedName>
</protein>
<keyword evidence="1" id="KW-0863">Zinc-finger</keyword>
<comment type="caution">
    <text evidence="4">The sequence shown here is derived from an EMBL/GenBank/DDBJ whole genome shotgun (WGS) entry which is preliminary data.</text>
</comment>
<dbReference type="Pfam" id="PF13923">
    <property type="entry name" value="zf-C3HC4_2"/>
    <property type="match status" value="1"/>
</dbReference>
<dbReference type="EMBL" id="JARJCN010000041">
    <property type="protein sequence ID" value="KAJ7083328.1"/>
    <property type="molecule type" value="Genomic_DNA"/>
</dbReference>
<gene>
    <name evidence="4" type="ORF">B0H15DRAFT_850598</name>
</gene>
<dbReference type="Gene3D" id="3.30.40.10">
    <property type="entry name" value="Zinc/RING finger domain, C3HC4 (zinc finger)"/>
    <property type="match status" value="1"/>
</dbReference>
<name>A0AAD6TXV5_9AGAR</name>
<dbReference type="SMART" id="SM00184">
    <property type="entry name" value="RING"/>
    <property type="match status" value="1"/>
</dbReference>
<dbReference type="PROSITE" id="PS50089">
    <property type="entry name" value="ZF_RING_2"/>
    <property type="match status" value="1"/>
</dbReference>
<proteinExistence type="predicted"/>
<sequence>MIVDPVAQLSEESLLSLFASIWVISFIFIIFIVNGPSNFPQACKSILNSLRFAGVELLPVYLLAFIAVAVFASTFLALTAWFSVVVRHDTSDIPHFKAEWTRHLFKLTVLDTRYFGEHPRMVLCGVNIVTLTLPFLIFERRRFARERKDNLAKCLAIEHTTAQAYLTAQKCVQQLAEAEASLVCLICVDRLTQPYTLAPCGHTFDLDCLQTWFRSAHPSPDDEQLALTLDRYGALFALRRKKFCPLCHAEVVGCPAPALALMGLGMEPTEEGTPWKGLFLGFVRSRIPCRTPT</sequence>
<accession>A0AAD6TXV5</accession>